<keyword evidence="7" id="KW-1185">Reference proteome</keyword>
<sequence>MKGIPLILLAVSVNCRIVQARASVKVSPDSTQFWEYDEQVSVSCEDFGPKNWTLWRFTKRGGLSECGSGWGSQGTGSACDLKTLKPSDSGLYWCESPYHGSSDTINITVTGGPVILQTPVKIEEGLEVALSCRFKSGFQNNSVDFYRNQALLKSSLEALTRIQFSRDQQGAYSCQSNGHHSPLVHMYLQDDSPAPVLVLNPDSEQIFEYSSMDFSCEPQIEGWAVYRYSPKTASKPWSQCGPDWGSVESGFICKINTIKRLDSTIYWCGNNMRRSNSVQLLVKNRGVILQVPVLPVSAGQTVQMLCLRHTEGALTARFYRDGHIFMGNSTGLMTFQQVAMSDDGLYHCEMGGEKSQPSHLRVKAAAPPPASQKSALSLVHLRYIIVFAPYVASTLLFISIYRQTGGISITHKRHRRQELNLEPEYEDVIPDVTTEYQF</sequence>
<keyword evidence="2" id="KW-1015">Disulfide bond</keyword>
<name>A0AAV2KPX2_KNICA</name>
<dbReference type="SMART" id="SM00408">
    <property type="entry name" value="IGc2"/>
    <property type="match status" value="2"/>
</dbReference>
<keyword evidence="1 4" id="KW-0732">Signal</keyword>
<dbReference type="PANTHER" id="PTHR11481">
    <property type="entry name" value="IMMUNOGLOBULIN FC RECEPTOR"/>
    <property type="match status" value="1"/>
</dbReference>
<keyword evidence="3" id="KW-1133">Transmembrane helix</keyword>
<dbReference type="GO" id="GO:0004888">
    <property type="term" value="F:transmembrane signaling receptor activity"/>
    <property type="evidence" value="ECO:0007669"/>
    <property type="project" value="TreeGrafter"/>
</dbReference>
<dbReference type="EMBL" id="OZ035841">
    <property type="protein sequence ID" value="CAL1591051.1"/>
    <property type="molecule type" value="Genomic_DNA"/>
</dbReference>
<dbReference type="GO" id="GO:0006955">
    <property type="term" value="P:immune response"/>
    <property type="evidence" value="ECO:0007669"/>
    <property type="project" value="TreeGrafter"/>
</dbReference>
<feature type="domain" description="Ig-like" evidence="5">
    <location>
        <begin position="1"/>
        <end position="110"/>
    </location>
</feature>
<feature type="domain" description="Ig-like" evidence="5">
    <location>
        <begin position="113"/>
        <end position="175"/>
    </location>
</feature>
<feature type="signal peptide" evidence="4">
    <location>
        <begin position="1"/>
        <end position="20"/>
    </location>
</feature>
<proteinExistence type="predicted"/>
<dbReference type="Proteomes" id="UP001497482">
    <property type="component" value="Chromosome 19"/>
</dbReference>
<dbReference type="PANTHER" id="PTHR11481:SF64">
    <property type="entry name" value="FC RECEPTOR-LIKE PROTEIN 4"/>
    <property type="match status" value="1"/>
</dbReference>
<dbReference type="AlphaFoldDB" id="A0AAV2KPX2"/>
<gene>
    <name evidence="6" type="ORF">KC01_LOCUS20468</name>
</gene>
<dbReference type="PROSITE" id="PS50835">
    <property type="entry name" value="IG_LIKE"/>
    <property type="match status" value="2"/>
</dbReference>
<keyword evidence="3" id="KW-0472">Membrane</keyword>
<dbReference type="Gene3D" id="2.60.40.10">
    <property type="entry name" value="Immunoglobulins"/>
    <property type="match status" value="4"/>
</dbReference>
<evidence type="ECO:0000313" key="6">
    <source>
        <dbReference type="EMBL" id="CAL1591051.1"/>
    </source>
</evidence>
<dbReference type="InterPro" id="IPR050488">
    <property type="entry name" value="Ig_Fc_receptor"/>
</dbReference>
<evidence type="ECO:0000256" key="2">
    <source>
        <dbReference type="ARBA" id="ARBA00023157"/>
    </source>
</evidence>
<reference evidence="6 7" key="1">
    <citation type="submission" date="2024-04" db="EMBL/GenBank/DDBJ databases">
        <authorList>
            <person name="Waldvogel A.-M."/>
            <person name="Schoenle A."/>
        </authorList>
    </citation>
    <scope>NUCLEOTIDE SEQUENCE [LARGE SCALE GENOMIC DNA]</scope>
</reference>
<dbReference type="GO" id="GO:0009897">
    <property type="term" value="C:external side of plasma membrane"/>
    <property type="evidence" value="ECO:0007669"/>
    <property type="project" value="TreeGrafter"/>
</dbReference>
<accession>A0AAV2KPX2</accession>
<evidence type="ECO:0000256" key="1">
    <source>
        <dbReference type="ARBA" id="ARBA00022729"/>
    </source>
</evidence>
<dbReference type="GO" id="GO:0007166">
    <property type="term" value="P:cell surface receptor signaling pathway"/>
    <property type="evidence" value="ECO:0007669"/>
    <property type="project" value="TreeGrafter"/>
</dbReference>
<dbReference type="SUPFAM" id="SSF48726">
    <property type="entry name" value="Immunoglobulin"/>
    <property type="match status" value="2"/>
</dbReference>
<feature type="transmembrane region" description="Helical" evidence="3">
    <location>
        <begin position="381"/>
        <end position="401"/>
    </location>
</feature>
<feature type="chain" id="PRO_5043404977" description="Ig-like domain-containing protein" evidence="4">
    <location>
        <begin position="21"/>
        <end position="438"/>
    </location>
</feature>
<organism evidence="6 7">
    <name type="scientific">Knipowitschia caucasica</name>
    <name type="common">Caucasian dwarf goby</name>
    <name type="synonym">Pomatoschistus caucasicus</name>
    <dbReference type="NCBI Taxonomy" id="637954"/>
    <lineage>
        <taxon>Eukaryota</taxon>
        <taxon>Metazoa</taxon>
        <taxon>Chordata</taxon>
        <taxon>Craniata</taxon>
        <taxon>Vertebrata</taxon>
        <taxon>Euteleostomi</taxon>
        <taxon>Actinopterygii</taxon>
        <taxon>Neopterygii</taxon>
        <taxon>Teleostei</taxon>
        <taxon>Neoteleostei</taxon>
        <taxon>Acanthomorphata</taxon>
        <taxon>Gobiaria</taxon>
        <taxon>Gobiiformes</taxon>
        <taxon>Gobioidei</taxon>
        <taxon>Gobiidae</taxon>
        <taxon>Gobiinae</taxon>
        <taxon>Knipowitschia</taxon>
    </lineage>
</organism>
<evidence type="ECO:0000313" key="7">
    <source>
        <dbReference type="Proteomes" id="UP001497482"/>
    </source>
</evidence>
<dbReference type="SMART" id="SM00409">
    <property type="entry name" value="IG"/>
    <property type="match status" value="3"/>
</dbReference>
<dbReference type="InterPro" id="IPR003599">
    <property type="entry name" value="Ig_sub"/>
</dbReference>
<keyword evidence="3" id="KW-0812">Transmembrane</keyword>
<evidence type="ECO:0000256" key="4">
    <source>
        <dbReference type="SAM" id="SignalP"/>
    </source>
</evidence>
<dbReference type="InterPro" id="IPR007110">
    <property type="entry name" value="Ig-like_dom"/>
</dbReference>
<dbReference type="InterPro" id="IPR013783">
    <property type="entry name" value="Ig-like_fold"/>
</dbReference>
<dbReference type="InterPro" id="IPR003598">
    <property type="entry name" value="Ig_sub2"/>
</dbReference>
<protein>
    <recommendedName>
        <fullName evidence="5">Ig-like domain-containing protein</fullName>
    </recommendedName>
</protein>
<evidence type="ECO:0000256" key="3">
    <source>
        <dbReference type="SAM" id="Phobius"/>
    </source>
</evidence>
<dbReference type="InterPro" id="IPR036179">
    <property type="entry name" value="Ig-like_dom_sf"/>
</dbReference>
<evidence type="ECO:0000259" key="5">
    <source>
        <dbReference type="PROSITE" id="PS50835"/>
    </source>
</evidence>